<feature type="region of interest" description="Disordered" evidence="1">
    <location>
        <begin position="1"/>
        <end position="22"/>
    </location>
</feature>
<dbReference type="AlphaFoldDB" id="A0A0H3MCQ7"/>
<dbReference type="EMBL" id="AM408590">
    <property type="protein sequence ID" value="CAL72487.1"/>
    <property type="molecule type" value="Genomic_DNA"/>
</dbReference>
<accession>A0A0H3MCQ7</accession>
<proteinExistence type="predicted"/>
<gene>
    <name evidence="2" type="ordered locus">BCG_2499c</name>
</gene>
<evidence type="ECO:0000256" key="1">
    <source>
        <dbReference type="SAM" id="MobiDB-lite"/>
    </source>
</evidence>
<protein>
    <submittedName>
        <fullName evidence="2">Uncharacterized protein</fullName>
    </submittedName>
</protein>
<reference evidence="2 3" key="1">
    <citation type="journal article" date="2007" name="Proc. Natl. Acad. Sci. U.S.A.">
        <title>Genome plasticity of BCG and impact on vaccine efficacy.</title>
        <authorList>
            <person name="Brosch R."/>
            <person name="Gordon S.V."/>
            <person name="Garnier T."/>
            <person name="Eiglmeier K."/>
            <person name="Frigui W."/>
            <person name="Valenti P."/>
            <person name="Dos Santos S."/>
            <person name="Duthoy S."/>
            <person name="Lacroix C."/>
            <person name="Garcia-Pelayo C."/>
            <person name="Inwald J.K."/>
            <person name="Golby P."/>
            <person name="Garcia J.N."/>
            <person name="Hewinson R.G."/>
            <person name="Behr M.A."/>
            <person name="Quail M.A."/>
            <person name="Churcher C."/>
            <person name="Barrell B.G."/>
            <person name="Parkhill J."/>
            <person name="Cole S.T."/>
        </authorList>
    </citation>
    <scope>NUCLEOTIDE SEQUENCE [LARGE SCALE GENOMIC DNA]</scope>
    <source>
        <strain evidence="3">BCG / Pasteur 1173P2</strain>
    </source>
</reference>
<dbReference type="HOGENOM" id="CLU_2207163_0_0_11"/>
<evidence type="ECO:0000313" key="3">
    <source>
        <dbReference type="Proteomes" id="UP000001472"/>
    </source>
</evidence>
<sequence>MALRRRHEPDGWPFSQRSEKPNAVRHAVRCSAVSAAASTANGTPVNWVSGRVTRAMGVHRQTRGGVASVHADSLRGAVLVHGQLRNSIPISANVPASGANTKSSIAH</sequence>
<dbReference type="KEGG" id="mbb:BCG_2499c"/>
<organism evidence="2 3">
    <name type="scientific">Mycobacterium bovis (strain BCG / Pasteur 1173P2)</name>
    <dbReference type="NCBI Taxonomy" id="410289"/>
    <lineage>
        <taxon>Bacteria</taxon>
        <taxon>Bacillati</taxon>
        <taxon>Actinomycetota</taxon>
        <taxon>Actinomycetes</taxon>
        <taxon>Mycobacteriales</taxon>
        <taxon>Mycobacteriaceae</taxon>
        <taxon>Mycobacterium</taxon>
        <taxon>Mycobacterium tuberculosis complex</taxon>
    </lineage>
</organism>
<dbReference type="RefSeq" id="WP_003902275.1">
    <property type="nucleotide sequence ID" value="NC_008769.1"/>
</dbReference>
<evidence type="ECO:0000313" key="2">
    <source>
        <dbReference type="EMBL" id="CAL72487.1"/>
    </source>
</evidence>
<dbReference type="Proteomes" id="UP000001472">
    <property type="component" value="Chromosome"/>
</dbReference>
<name>A0A0H3MCQ7_MYCBP</name>